<dbReference type="Proteomes" id="UP000688947">
    <property type="component" value="Unassembled WGS sequence"/>
</dbReference>
<evidence type="ECO:0000313" key="2">
    <source>
        <dbReference type="Proteomes" id="UP000688947"/>
    </source>
</evidence>
<sequence>MRRAVHDTISPSQAGETAFLHECREVSTHRGQHEDSRQILPRSRGYIKLHVQ</sequence>
<organism evidence="1 2">
    <name type="scientific">Phytophthora cactorum</name>
    <dbReference type="NCBI Taxonomy" id="29920"/>
    <lineage>
        <taxon>Eukaryota</taxon>
        <taxon>Sar</taxon>
        <taxon>Stramenopiles</taxon>
        <taxon>Oomycota</taxon>
        <taxon>Peronosporomycetes</taxon>
        <taxon>Peronosporales</taxon>
        <taxon>Peronosporaceae</taxon>
        <taxon>Phytophthora</taxon>
    </lineage>
</organism>
<gene>
    <name evidence="1" type="ORF">JG687_00011783</name>
</gene>
<reference evidence="1" key="1">
    <citation type="submission" date="2021-01" db="EMBL/GenBank/DDBJ databases">
        <title>Phytophthora aleatoria, a newly-described species from Pinus radiata is distinct from Phytophthora cactorum isolates based on comparative genomics.</title>
        <authorList>
            <person name="Mcdougal R."/>
            <person name="Panda P."/>
            <person name="Williams N."/>
            <person name="Studholme D.J."/>
        </authorList>
    </citation>
    <scope>NUCLEOTIDE SEQUENCE</scope>
    <source>
        <strain evidence="1">NZFS 3830</strain>
    </source>
</reference>
<dbReference type="EMBL" id="JAENGZ010000742">
    <property type="protein sequence ID" value="KAG6954483.1"/>
    <property type="molecule type" value="Genomic_DNA"/>
</dbReference>
<protein>
    <submittedName>
        <fullName evidence="1">Uncharacterized protein</fullName>
    </submittedName>
</protein>
<proteinExistence type="predicted"/>
<comment type="caution">
    <text evidence="1">The sequence shown here is derived from an EMBL/GenBank/DDBJ whole genome shotgun (WGS) entry which is preliminary data.</text>
</comment>
<evidence type="ECO:0000313" key="1">
    <source>
        <dbReference type="EMBL" id="KAG6954483.1"/>
    </source>
</evidence>
<name>A0A8T1U3M7_9STRA</name>
<accession>A0A8T1U3M7</accession>
<dbReference type="AlphaFoldDB" id="A0A8T1U3M7"/>